<dbReference type="InterPro" id="IPR035919">
    <property type="entry name" value="EAL_sf"/>
</dbReference>
<evidence type="ECO:0000259" key="12">
    <source>
        <dbReference type="PROSITE" id="PS50113"/>
    </source>
</evidence>
<reference evidence="16" key="1">
    <citation type="journal article" date="2019" name="Int J Environ Res Public Health">
        <title>Characterization of Chromosome-Mediated BlaOXA-894 in Shewanella xiamenensis Isolated from Pig Wastewater.</title>
        <authorList>
            <person name="Zou H."/>
            <person name="Zhou Z."/>
            <person name="Xia H."/>
            <person name="Zhao Q."/>
            <person name="Li X."/>
        </authorList>
    </citation>
    <scope>NUCLEOTIDE SEQUENCE</scope>
    <source>
        <strain evidence="16">2015oxa</strain>
    </source>
</reference>
<dbReference type="Pfam" id="PF05231">
    <property type="entry name" value="MASE1"/>
    <property type="match status" value="1"/>
</dbReference>
<comment type="cofactor">
    <cofactor evidence="1">
        <name>Mg(2+)</name>
        <dbReference type="ChEBI" id="CHEBI:18420"/>
    </cofactor>
</comment>
<dbReference type="PROSITE" id="PS50113">
    <property type="entry name" value="PAC"/>
    <property type="match status" value="1"/>
</dbReference>
<evidence type="ECO:0000256" key="4">
    <source>
        <dbReference type="ARBA" id="ARBA00022475"/>
    </source>
</evidence>
<feature type="domain" description="PAS" evidence="11">
    <location>
        <begin position="676"/>
        <end position="722"/>
    </location>
</feature>
<dbReference type="InterPro" id="IPR042240">
    <property type="entry name" value="CHASE_sf"/>
</dbReference>
<dbReference type="InterPro" id="IPR043128">
    <property type="entry name" value="Rev_trsase/Diguanyl_cyclase"/>
</dbReference>
<feature type="transmembrane region" description="Helical" evidence="10">
    <location>
        <begin position="141"/>
        <end position="164"/>
    </location>
</feature>
<evidence type="ECO:0000259" key="15">
    <source>
        <dbReference type="PROSITE" id="PS50887"/>
    </source>
</evidence>
<keyword evidence="8 10" id="KW-0472">Membrane</keyword>
<evidence type="ECO:0000256" key="7">
    <source>
        <dbReference type="ARBA" id="ARBA00022989"/>
    </source>
</evidence>
<dbReference type="GO" id="GO:0007165">
    <property type="term" value="P:signal transduction"/>
    <property type="evidence" value="ECO:0007669"/>
    <property type="project" value="UniProtKB-ARBA"/>
</dbReference>
<dbReference type="InterPro" id="IPR001633">
    <property type="entry name" value="EAL_dom"/>
</dbReference>
<keyword evidence="6 10" id="KW-0812">Transmembrane</keyword>
<evidence type="ECO:0000256" key="5">
    <source>
        <dbReference type="ARBA" id="ARBA00022636"/>
    </source>
</evidence>
<dbReference type="Pfam" id="PF03924">
    <property type="entry name" value="CHASE"/>
    <property type="match status" value="1"/>
</dbReference>
<dbReference type="InterPro" id="IPR000700">
    <property type="entry name" value="PAS-assoc_C"/>
</dbReference>
<keyword evidence="5" id="KW-0973">c-di-GMP</keyword>
<dbReference type="NCBIfam" id="TIGR00229">
    <property type="entry name" value="sensory_box"/>
    <property type="match status" value="2"/>
</dbReference>
<dbReference type="PANTHER" id="PTHR33121:SF71">
    <property type="entry name" value="OXYGEN SENSOR PROTEIN DOSP"/>
    <property type="match status" value="1"/>
</dbReference>
<dbReference type="NCBIfam" id="TIGR00254">
    <property type="entry name" value="GGDEF"/>
    <property type="match status" value="1"/>
</dbReference>
<dbReference type="CDD" id="cd01948">
    <property type="entry name" value="EAL"/>
    <property type="match status" value="1"/>
</dbReference>
<dbReference type="GO" id="GO:0071111">
    <property type="term" value="F:cyclic-guanylate-specific phosphodiesterase activity"/>
    <property type="evidence" value="ECO:0007669"/>
    <property type="project" value="UniProtKB-EC"/>
</dbReference>
<dbReference type="InterPro" id="IPR006189">
    <property type="entry name" value="CHASE_dom"/>
</dbReference>
<evidence type="ECO:0000256" key="6">
    <source>
        <dbReference type="ARBA" id="ARBA00022692"/>
    </source>
</evidence>
<feature type="transmembrane region" description="Helical" evidence="10">
    <location>
        <begin position="101"/>
        <end position="121"/>
    </location>
</feature>
<dbReference type="EC" id="3.1.4.52" evidence="3"/>
<evidence type="ECO:0000256" key="8">
    <source>
        <dbReference type="ARBA" id="ARBA00023136"/>
    </source>
</evidence>
<sequence length="1228" mass="136964">MQIKALWAHSDYQPNYYKGLNINAFAHYFKVNLFIALAYFIVGKMGLMIALPPGYSAAIWPAAGIAIAACLLWKAYAPWIGVFIGALLININIGGQLHLGWLPISIALGTLLQTIISARIIRYIDPLLTFDKPETVIKSMISLSAGCIIASLLGNAALAVYGMIPSSDLVTSMLNWWMGDFLGAVIFIPLTILVFDRRPIWRSRRIQTGLPLVIGFLLCVGIYYYADMNQRQQLQDKFQIQSNAIISSVETFQGTNLQQLVALASLFDNSEIVTEDEFIQFGKRNRLQLDGFKAWAWSPLIAASDKQSFESATTAELGRPFNIKYLEGDKPNADGWLVPVKYVQPMYSSRAVLGLDLNSESARAAAIAKGRSTLAPVITGKIQLAEDPHGLGGTLLLVPSFDRVGNIKGFCSAVIDIQSIINKVEQVKGLHWRLTDLSADGALLYANSQKEFPTFSGKLHSDKTGQYYQAHLTLADRQWHIVIYESYAQLMGESYSLSLLLLLLAFITCAVVSGVTLISSGERHRIADKVAEKTMALSKEIARNQAFQATLVESEEKYRNLFDKAPVGHVLKRLEDGHFVAINQAFTEITGYTLEELRALDPWELTPIRYQVTEAEQLERLKQTRRYGPYQKHYRHKDGQLVAVRLNGSLVAAANGEPLILFIVEDITAQERTIARVNLLAQVFQQSGEGITIIDANDVIVDVNSAFSQITGYSRDEIIGKNCRFIEAARTDKNIDAQVRAALEQTGFWQGEVWDRHKDGYDFPKWLMMSVVRDETGAISHYIGSFTDISERKVNEERIHFLAHHDSLTLLPNRLSLQSRLEMVFQEAFVSQTQIAVMFIDMDHFKNINDTLGHHVGDMLLLEVARRLKSIVSSDDIVARLGGDEFVVVLSDTDHDSVAKVAEALRSGLNQVYIIDNKPLHSSPSIGISLFPTDGDSVEALMKNADMAMYRAKAAGRNNYQFFTAAMNTLVTERQQIETGLRQAIARDELLLHYQPQIDINTGQMVSVEALIRWQHPELGLVAPDRFIPIAEEIDMIIPIGQWVLEQALAQLAQWRKKGAKDLRMAVNLSAHQLRKETIVADIINVLAQYDLGKGALELEITESVAMQYPEQNAKLLAELRQYGIELAIDDFGTGYSSLSYLKLLPLDRLKLDRSFVKDIENDPNDAAISAATISMSHELGLTVVAEGVENEAQLVLLSSMGCDLVQGYYFSKPLSADDCLRFIERNF</sequence>
<dbReference type="SUPFAM" id="SSF141868">
    <property type="entry name" value="EAL domain-like"/>
    <property type="match status" value="1"/>
</dbReference>
<feature type="domain" description="GGDEF" evidence="15">
    <location>
        <begin position="833"/>
        <end position="965"/>
    </location>
</feature>
<dbReference type="PROSITE" id="PS50883">
    <property type="entry name" value="EAL"/>
    <property type="match status" value="1"/>
</dbReference>
<evidence type="ECO:0000259" key="11">
    <source>
        <dbReference type="PROSITE" id="PS50112"/>
    </source>
</evidence>
<dbReference type="Pfam" id="PF13426">
    <property type="entry name" value="PAS_9"/>
    <property type="match status" value="2"/>
</dbReference>
<dbReference type="SMART" id="SM01079">
    <property type="entry name" value="CHASE"/>
    <property type="match status" value="1"/>
</dbReference>
<feature type="domain" description="CHASE" evidence="13">
    <location>
        <begin position="269"/>
        <end position="427"/>
    </location>
</feature>
<reference evidence="16" key="2">
    <citation type="submission" date="2019-04" db="EMBL/GenBank/DDBJ databases">
        <authorList>
            <person name="Zou H."/>
        </authorList>
    </citation>
    <scope>NUCLEOTIDE SEQUENCE</scope>
    <source>
        <strain evidence="16">2015oxa</strain>
    </source>
</reference>
<feature type="transmembrane region" description="Helical" evidence="10">
    <location>
        <begin position="79"/>
        <end position="95"/>
    </location>
</feature>
<dbReference type="InterPro" id="IPR007895">
    <property type="entry name" value="MASE1"/>
</dbReference>
<dbReference type="Gene3D" id="3.30.450.350">
    <property type="entry name" value="CHASE domain"/>
    <property type="match status" value="1"/>
</dbReference>
<feature type="transmembrane region" description="Helical" evidence="10">
    <location>
        <begin position="176"/>
        <end position="196"/>
    </location>
</feature>
<evidence type="ECO:0000259" key="13">
    <source>
        <dbReference type="PROSITE" id="PS50839"/>
    </source>
</evidence>
<dbReference type="Pfam" id="PF00990">
    <property type="entry name" value="GGDEF"/>
    <property type="match status" value="1"/>
</dbReference>
<dbReference type="PROSITE" id="PS50887">
    <property type="entry name" value="GGDEF"/>
    <property type="match status" value="1"/>
</dbReference>
<protein>
    <recommendedName>
        <fullName evidence="3">cyclic-guanylate-specific phosphodiesterase</fullName>
        <ecNumber evidence="3">3.1.4.52</ecNumber>
    </recommendedName>
</protein>
<dbReference type="Pfam" id="PF00563">
    <property type="entry name" value="EAL"/>
    <property type="match status" value="1"/>
</dbReference>
<feature type="domain" description="EAL" evidence="14">
    <location>
        <begin position="974"/>
        <end position="1228"/>
    </location>
</feature>
<comment type="subcellular location">
    <subcellularLocation>
        <location evidence="2">Cell membrane</location>
        <topology evidence="2">Multi-pass membrane protein</topology>
    </subcellularLocation>
</comment>
<dbReference type="SMART" id="SM00052">
    <property type="entry name" value="EAL"/>
    <property type="match status" value="1"/>
</dbReference>
<dbReference type="InterPro" id="IPR001610">
    <property type="entry name" value="PAC"/>
</dbReference>
<dbReference type="Gene3D" id="3.30.450.20">
    <property type="entry name" value="PAS domain"/>
    <property type="match status" value="2"/>
</dbReference>
<dbReference type="SMART" id="SM00086">
    <property type="entry name" value="PAC"/>
    <property type="match status" value="2"/>
</dbReference>
<dbReference type="PROSITE" id="PS50112">
    <property type="entry name" value="PAS"/>
    <property type="match status" value="2"/>
</dbReference>
<organism evidence="16">
    <name type="scientific">Shewanella xiamenensis</name>
    <dbReference type="NCBI Taxonomy" id="332186"/>
    <lineage>
        <taxon>Bacteria</taxon>
        <taxon>Pseudomonadati</taxon>
        <taxon>Pseudomonadota</taxon>
        <taxon>Gammaproteobacteria</taxon>
        <taxon>Alteromonadales</taxon>
        <taxon>Shewanellaceae</taxon>
        <taxon>Shewanella</taxon>
    </lineage>
</organism>
<evidence type="ECO:0000256" key="3">
    <source>
        <dbReference type="ARBA" id="ARBA00012282"/>
    </source>
</evidence>
<dbReference type="SMART" id="SM00091">
    <property type="entry name" value="PAS"/>
    <property type="match status" value="2"/>
</dbReference>
<dbReference type="AlphaFoldDB" id="A0AAW6QZS8"/>
<dbReference type="InterPro" id="IPR000160">
    <property type="entry name" value="GGDEF_dom"/>
</dbReference>
<comment type="caution">
    <text evidence="16">The sequence shown here is derived from an EMBL/GenBank/DDBJ whole genome shotgun (WGS) entry which is preliminary data.</text>
</comment>
<dbReference type="GO" id="GO:0071732">
    <property type="term" value="P:cellular response to nitric oxide"/>
    <property type="evidence" value="ECO:0007669"/>
    <property type="project" value="UniProtKB-ARBA"/>
</dbReference>
<dbReference type="InterPro" id="IPR029787">
    <property type="entry name" value="Nucleotide_cyclase"/>
</dbReference>
<name>A0AAW6QZS8_9GAMM</name>
<dbReference type="InterPro" id="IPR050706">
    <property type="entry name" value="Cyclic-di-GMP_PDE-like"/>
</dbReference>
<dbReference type="FunFam" id="3.20.20.450:FF:000001">
    <property type="entry name" value="Cyclic di-GMP phosphodiesterase yahA"/>
    <property type="match status" value="1"/>
</dbReference>
<evidence type="ECO:0000259" key="14">
    <source>
        <dbReference type="PROSITE" id="PS50883"/>
    </source>
</evidence>
<dbReference type="CDD" id="cd01949">
    <property type="entry name" value="GGDEF"/>
    <property type="match status" value="1"/>
</dbReference>
<feature type="domain" description="PAS" evidence="11">
    <location>
        <begin position="554"/>
        <end position="597"/>
    </location>
</feature>
<comment type="catalytic activity">
    <reaction evidence="9">
        <text>3',3'-c-di-GMP + H2O = 5'-phosphoguanylyl(3'-&gt;5')guanosine + H(+)</text>
        <dbReference type="Rhea" id="RHEA:24902"/>
        <dbReference type="ChEBI" id="CHEBI:15377"/>
        <dbReference type="ChEBI" id="CHEBI:15378"/>
        <dbReference type="ChEBI" id="CHEBI:58754"/>
        <dbReference type="ChEBI" id="CHEBI:58805"/>
        <dbReference type="EC" id="3.1.4.52"/>
    </reaction>
    <physiologicalReaction direction="left-to-right" evidence="9">
        <dbReference type="Rhea" id="RHEA:24903"/>
    </physiologicalReaction>
</comment>
<dbReference type="EMBL" id="SUNE01000009">
    <property type="protein sequence ID" value="MDG5900979.1"/>
    <property type="molecule type" value="Genomic_DNA"/>
</dbReference>
<accession>A0AAW6QZS8</accession>
<feature type="domain" description="PAC" evidence="12">
    <location>
        <begin position="749"/>
        <end position="801"/>
    </location>
</feature>
<feature type="transmembrane region" description="Helical" evidence="10">
    <location>
        <begin position="208"/>
        <end position="226"/>
    </location>
</feature>
<proteinExistence type="predicted"/>
<evidence type="ECO:0000256" key="9">
    <source>
        <dbReference type="ARBA" id="ARBA00051114"/>
    </source>
</evidence>
<evidence type="ECO:0000256" key="1">
    <source>
        <dbReference type="ARBA" id="ARBA00001946"/>
    </source>
</evidence>
<dbReference type="SUPFAM" id="SSF55073">
    <property type="entry name" value="Nucleotide cyclase"/>
    <property type="match status" value="1"/>
</dbReference>
<dbReference type="CDD" id="cd00130">
    <property type="entry name" value="PAS"/>
    <property type="match status" value="2"/>
</dbReference>
<feature type="transmembrane region" description="Helical" evidence="10">
    <location>
        <begin position="20"/>
        <end position="42"/>
    </location>
</feature>
<feature type="transmembrane region" description="Helical" evidence="10">
    <location>
        <begin position="54"/>
        <end position="72"/>
    </location>
</feature>
<dbReference type="Gene3D" id="3.20.20.450">
    <property type="entry name" value="EAL domain"/>
    <property type="match status" value="1"/>
</dbReference>
<dbReference type="GO" id="GO:0005886">
    <property type="term" value="C:plasma membrane"/>
    <property type="evidence" value="ECO:0007669"/>
    <property type="project" value="UniProtKB-SubCell"/>
</dbReference>
<dbReference type="PANTHER" id="PTHR33121">
    <property type="entry name" value="CYCLIC DI-GMP PHOSPHODIESTERASE PDEF"/>
    <property type="match status" value="1"/>
</dbReference>
<dbReference type="PROSITE" id="PS50839">
    <property type="entry name" value="CHASE"/>
    <property type="match status" value="1"/>
</dbReference>
<dbReference type="Proteomes" id="UP001152518">
    <property type="component" value="Unassembled WGS sequence"/>
</dbReference>
<evidence type="ECO:0000313" key="16">
    <source>
        <dbReference type="EMBL" id="MDG5900979.1"/>
    </source>
</evidence>
<dbReference type="InterPro" id="IPR000014">
    <property type="entry name" value="PAS"/>
</dbReference>
<dbReference type="FunFam" id="3.30.70.270:FF:000001">
    <property type="entry name" value="Diguanylate cyclase domain protein"/>
    <property type="match status" value="1"/>
</dbReference>
<evidence type="ECO:0000256" key="2">
    <source>
        <dbReference type="ARBA" id="ARBA00004651"/>
    </source>
</evidence>
<dbReference type="Gene3D" id="3.30.70.270">
    <property type="match status" value="1"/>
</dbReference>
<dbReference type="InterPro" id="IPR035965">
    <property type="entry name" value="PAS-like_dom_sf"/>
</dbReference>
<keyword evidence="7 10" id="KW-1133">Transmembrane helix</keyword>
<dbReference type="SUPFAM" id="SSF55785">
    <property type="entry name" value="PYP-like sensor domain (PAS domain)"/>
    <property type="match status" value="2"/>
</dbReference>
<dbReference type="SMART" id="SM00267">
    <property type="entry name" value="GGDEF"/>
    <property type="match status" value="1"/>
</dbReference>
<evidence type="ECO:0000256" key="10">
    <source>
        <dbReference type="SAM" id="Phobius"/>
    </source>
</evidence>
<gene>
    <name evidence="16" type="ORF">E2650_13985</name>
</gene>
<keyword evidence="4" id="KW-1003">Cell membrane</keyword>